<keyword evidence="11" id="KW-1185">Reference proteome</keyword>
<evidence type="ECO:0000256" key="1">
    <source>
        <dbReference type="ARBA" id="ARBA00004571"/>
    </source>
</evidence>
<evidence type="ECO:0000256" key="7">
    <source>
        <dbReference type="PROSITE-ProRule" id="PRU01360"/>
    </source>
</evidence>
<comment type="similarity">
    <text evidence="7">Belongs to the TonB-dependent receptor family.</text>
</comment>
<accession>A0A3E1Y279</accession>
<sequence length="1124" mass="123665">MNQPKYKSRCYKRVGKVMLSLVFATFLTFTVQAQLVNLSVTNQPITKVCKEIEKQTGFYFIYANDLKDKSYPVSVNIKNQPVREALEKIFEGTPYAYEVNDKLVSVNTAKKTRIADPVPADTISITGIIYDGTGKGALENASVMTSITKRGAMTDVHGRFKLKGVKRGELIIVSYLGYEQNKIIIEVKNDYFITLKPSENILDNVVIKAYGTTTKRFSTGSIVSISGKEIAEQPVMNPIMALQGRVPGMVITQTDGNPASPVKIEIRGRNSLNRNMTSEPLYIIDGVPFSVMDAGPQTYRTDNTTVSSGLDQTGITSGYTKGISPLYGMNMDDISSITVLKDADATAIYGSRGANGVILINTKRGQSGRTNINVNLTQGQTYITHYLDMLSTSEYLALRREAFANDGITPSKTFGQKGFAPDLMLWDSTRDVNWQKLLWNHPASFTNVSASVSGGSLASTYRISGNYNKANDISGNGSNNQAASVGVSLGTQALNDKLKINFNGTYGFTTVDKLGSYTPQLIFLPPNAPDFEKADGSLNFDDYHAYGNDLPPFAGLYSGMTSKSYNIRGGLDVNYNITSGLDFSTTFGLTQNLNNSSSFNPIKGINPYSPGSHTGKTNNGHTNNTNISVEPRLNYNVTIKNSVINAFAGATYQANKTVANSINADGYLSDDLMGSISYATKILGHDYSTEYKYAGVFAGITYRLKDRYIASLNGRRDGSSRFGPGKEFGNFGSVGLAWIISDEAFAKKILPSFISSLKVQSSYGITGSDGVGEYQYLPSWGNTGTTPQMYNGIPSLYPLLLANNDYHWQQNKKMQFSVDLGLLEDRILLNAQRYIDRCNNQLVSYPVGSYTGFMSYTANSPANVQNSGWDISMSSRIIQSSKVNWTLSGFVSINRNKLLSYPLFEYSPYYTTYKIGYPLSIAYKYKFTGIDPKTGQPTYQDANNDGKIDYDLSVPAGTGKDDRTEIVNTTPPITGGLTSSLNYKKFSLTLVFSYKRNNQLNVLTSKLGELRNYSHEQVKGHWQYEGQIATSPKASTLPIDRDLFSDADIRYEMINVIRLSNASFKYTMPAKWAQAVKMANLNLSLNSNNLLLITNYKGLDPDHDLNYGGNPPTRTITFTLGATF</sequence>
<dbReference type="SMART" id="SM00965">
    <property type="entry name" value="STN"/>
    <property type="match status" value="1"/>
</dbReference>
<keyword evidence="4 7" id="KW-0812">Transmembrane</keyword>
<dbReference type="RefSeq" id="WP_116978869.1">
    <property type="nucleotide sequence ID" value="NZ_QPMM01000019.1"/>
</dbReference>
<dbReference type="EMBL" id="QPMM01000019">
    <property type="protein sequence ID" value="RFS18782.1"/>
    <property type="molecule type" value="Genomic_DNA"/>
</dbReference>
<evidence type="ECO:0000313" key="10">
    <source>
        <dbReference type="EMBL" id="RFS18782.1"/>
    </source>
</evidence>
<evidence type="ECO:0000256" key="3">
    <source>
        <dbReference type="ARBA" id="ARBA00022452"/>
    </source>
</evidence>
<dbReference type="NCBIfam" id="TIGR04057">
    <property type="entry name" value="SusC_RagA_signa"/>
    <property type="match status" value="1"/>
</dbReference>
<dbReference type="Gene3D" id="2.40.170.20">
    <property type="entry name" value="TonB-dependent receptor, beta-barrel domain"/>
    <property type="match status" value="1"/>
</dbReference>
<proteinExistence type="inferred from homology"/>
<dbReference type="Proteomes" id="UP000260644">
    <property type="component" value="Unassembled WGS sequence"/>
</dbReference>
<evidence type="ECO:0000256" key="8">
    <source>
        <dbReference type="SAM" id="SignalP"/>
    </source>
</evidence>
<dbReference type="InterPro" id="IPR036942">
    <property type="entry name" value="Beta-barrel_TonB_sf"/>
</dbReference>
<dbReference type="InterPro" id="IPR037066">
    <property type="entry name" value="Plug_dom_sf"/>
</dbReference>
<feature type="domain" description="Secretin/TonB short N-terminal" evidence="9">
    <location>
        <begin position="58"/>
        <end position="109"/>
    </location>
</feature>
<dbReference type="SUPFAM" id="SSF56935">
    <property type="entry name" value="Porins"/>
    <property type="match status" value="1"/>
</dbReference>
<dbReference type="Pfam" id="PF13715">
    <property type="entry name" value="CarbopepD_reg_2"/>
    <property type="match status" value="1"/>
</dbReference>
<evidence type="ECO:0000256" key="2">
    <source>
        <dbReference type="ARBA" id="ARBA00022448"/>
    </source>
</evidence>
<name>A0A3E1Y279_9BACT</name>
<evidence type="ECO:0000313" key="11">
    <source>
        <dbReference type="Proteomes" id="UP000260644"/>
    </source>
</evidence>
<evidence type="ECO:0000256" key="4">
    <source>
        <dbReference type="ARBA" id="ARBA00022692"/>
    </source>
</evidence>
<dbReference type="InterPro" id="IPR012910">
    <property type="entry name" value="Plug_dom"/>
</dbReference>
<evidence type="ECO:0000259" key="9">
    <source>
        <dbReference type="SMART" id="SM00965"/>
    </source>
</evidence>
<comment type="subcellular location">
    <subcellularLocation>
        <location evidence="1 7">Cell outer membrane</location>
        <topology evidence="1 7">Multi-pass membrane protein</topology>
    </subcellularLocation>
</comment>
<feature type="signal peptide" evidence="8">
    <location>
        <begin position="1"/>
        <end position="33"/>
    </location>
</feature>
<dbReference type="PROSITE" id="PS52016">
    <property type="entry name" value="TONB_DEPENDENT_REC_3"/>
    <property type="match status" value="1"/>
</dbReference>
<dbReference type="NCBIfam" id="TIGR04056">
    <property type="entry name" value="OMP_RagA_SusC"/>
    <property type="match status" value="1"/>
</dbReference>
<dbReference type="OrthoDB" id="9768177at2"/>
<dbReference type="InterPro" id="IPR023996">
    <property type="entry name" value="TonB-dep_OMP_SusC/RagA"/>
</dbReference>
<reference evidence="10 11" key="1">
    <citation type="submission" date="2018-07" db="EMBL/GenBank/DDBJ databases">
        <title>Chitinophaga K2CV101002-2 sp. nov., isolated from a monsoon evergreen broad-leaved forest soil.</title>
        <authorList>
            <person name="Lv Y."/>
        </authorList>
    </citation>
    <scope>NUCLEOTIDE SEQUENCE [LARGE SCALE GENOMIC DNA]</scope>
    <source>
        <strain evidence="10 11">GDMCC 1.1288</strain>
    </source>
</reference>
<evidence type="ECO:0000256" key="6">
    <source>
        <dbReference type="ARBA" id="ARBA00023237"/>
    </source>
</evidence>
<keyword evidence="3 7" id="KW-1134">Transmembrane beta strand</keyword>
<evidence type="ECO:0000256" key="5">
    <source>
        <dbReference type="ARBA" id="ARBA00023136"/>
    </source>
</evidence>
<keyword evidence="6 7" id="KW-0998">Cell outer membrane</keyword>
<dbReference type="InterPro" id="IPR023997">
    <property type="entry name" value="TonB-dep_OMP_SusC/RagA_CS"/>
</dbReference>
<dbReference type="InterPro" id="IPR011662">
    <property type="entry name" value="Secretin/TonB_short_N"/>
</dbReference>
<organism evidence="10 11">
    <name type="scientific">Chitinophaga silvatica</name>
    <dbReference type="NCBI Taxonomy" id="2282649"/>
    <lineage>
        <taxon>Bacteria</taxon>
        <taxon>Pseudomonadati</taxon>
        <taxon>Bacteroidota</taxon>
        <taxon>Chitinophagia</taxon>
        <taxon>Chitinophagales</taxon>
        <taxon>Chitinophagaceae</taxon>
        <taxon>Chitinophaga</taxon>
    </lineage>
</organism>
<dbReference type="AlphaFoldDB" id="A0A3E1Y279"/>
<feature type="chain" id="PRO_5017665342" evidence="8">
    <location>
        <begin position="34"/>
        <end position="1124"/>
    </location>
</feature>
<keyword evidence="5 7" id="KW-0472">Membrane</keyword>
<gene>
    <name evidence="10" type="ORF">DVR12_26655</name>
</gene>
<dbReference type="InterPro" id="IPR008969">
    <property type="entry name" value="CarboxyPept-like_regulatory"/>
</dbReference>
<comment type="caution">
    <text evidence="10">The sequence shown here is derived from an EMBL/GenBank/DDBJ whole genome shotgun (WGS) entry which is preliminary data.</text>
</comment>
<dbReference type="Pfam" id="PF07715">
    <property type="entry name" value="Plug"/>
    <property type="match status" value="1"/>
</dbReference>
<keyword evidence="2 7" id="KW-0813">Transport</keyword>
<dbReference type="InterPro" id="IPR039426">
    <property type="entry name" value="TonB-dep_rcpt-like"/>
</dbReference>
<keyword evidence="8" id="KW-0732">Signal</keyword>
<dbReference type="SUPFAM" id="SSF49464">
    <property type="entry name" value="Carboxypeptidase regulatory domain-like"/>
    <property type="match status" value="1"/>
</dbReference>
<dbReference type="Pfam" id="PF07660">
    <property type="entry name" value="STN"/>
    <property type="match status" value="1"/>
</dbReference>
<dbReference type="GO" id="GO:0009279">
    <property type="term" value="C:cell outer membrane"/>
    <property type="evidence" value="ECO:0007669"/>
    <property type="project" value="UniProtKB-SubCell"/>
</dbReference>
<dbReference type="Gene3D" id="2.170.130.10">
    <property type="entry name" value="TonB-dependent receptor, plug domain"/>
    <property type="match status" value="1"/>
</dbReference>
<protein>
    <submittedName>
        <fullName evidence="10">SusC/RagA family TonB-linked outer membrane protein</fullName>
    </submittedName>
</protein>